<dbReference type="InterPro" id="IPR001764">
    <property type="entry name" value="Glyco_hydro_3_N"/>
</dbReference>
<feature type="signal peptide" evidence="18">
    <location>
        <begin position="1"/>
        <end position="20"/>
    </location>
</feature>
<dbReference type="Gene3D" id="3.40.50.1700">
    <property type="entry name" value="Glycoside hydrolase family 3 C-terminal domain"/>
    <property type="match status" value="1"/>
</dbReference>
<reference evidence="20 21" key="1">
    <citation type="submission" date="2024-02" db="EMBL/GenBank/DDBJ databases">
        <title>First draft genome assembly of two strains of Seiridium cardinale.</title>
        <authorList>
            <person name="Emiliani G."/>
            <person name="Scali E."/>
        </authorList>
    </citation>
    <scope>NUCLEOTIDE SEQUENCE [LARGE SCALE GENOMIC DNA]</scope>
    <source>
        <strain evidence="20 21">BM-138-000479</strain>
    </source>
</reference>
<dbReference type="Proteomes" id="UP001465668">
    <property type="component" value="Unassembled WGS sequence"/>
</dbReference>
<feature type="chain" id="PRO_5047404132" description="Probable beta-glucosidase G" evidence="18">
    <location>
        <begin position="21"/>
        <end position="646"/>
    </location>
</feature>
<evidence type="ECO:0000256" key="15">
    <source>
        <dbReference type="ARBA" id="ARBA00041276"/>
    </source>
</evidence>
<evidence type="ECO:0000256" key="1">
    <source>
        <dbReference type="ARBA" id="ARBA00000448"/>
    </source>
</evidence>
<dbReference type="SMART" id="SM01217">
    <property type="entry name" value="Fn3_like"/>
    <property type="match status" value="1"/>
</dbReference>
<evidence type="ECO:0000256" key="18">
    <source>
        <dbReference type="SAM" id="SignalP"/>
    </source>
</evidence>
<organism evidence="20 21">
    <name type="scientific">Seiridium cardinale</name>
    <dbReference type="NCBI Taxonomy" id="138064"/>
    <lineage>
        <taxon>Eukaryota</taxon>
        <taxon>Fungi</taxon>
        <taxon>Dikarya</taxon>
        <taxon>Ascomycota</taxon>
        <taxon>Pezizomycotina</taxon>
        <taxon>Sordariomycetes</taxon>
        <taxon>Xylariomycetidae</taxon>
        <taxon>Amphisphaeriales</taxon>
        <taxon>Sporocadaceae</taxon>
        <taxon>Seiridium</taxon>
    </lineage>
</organism>
<keyword evidence="8 20" id="KW-0378">Hydrolase</keyword>
<dbReference type="InterPro" id="IPR036881">
    <property type="entry name" value="Glyco_hydro_3_C_sf"/>
</dbReference>
<evidence type="ECO:0000256" key="3">
    <source>
        <dbReference type="ARBA" id="ARBA00004987"/>
    </source>
</evidence>
<evidence type="ECO:0000256" key="4">
    <source>
        <dbReference type="ARBA" id="ARBA00005336"/>
    </source>
</evidence>
<evidence type="ECO:0000259" key="19">
    <source>
        <dbReference type="SMART" id="SM01217"/>
    </source>
</evidence>
<dbReference type="PRINTS" id="PR00133">
    <property type="entry name" value="GLHYDRLASE3"/>
</dbReference>
<dbReference type="PANTHER" id="PTHR42715:SF12">
    <property type="entry name" value="BETA-GLUCOSIDASE G-RELATED"/>
    <property type="match status" value="1"/>
</dbReference>
<dbReference type="Pfam" id="PF14310">
    <property type="entry name" value="Fn3-like"/>
    <property type="match status" value="1"/>
</dbReference>
<proteinExistence type="inferred from homology"/>
<evidence type="ECO:0000256" key="8">
    <source>
        <dbReference type="ARBA" id="ARBA00022801"/>
    </source>
</evidence>
<evidence type="ECO:0000256" key="17">
    <source>
        <dbReference type="ARBA" id="ARBA00041808"/>
    </source>
</evidence>
<dbReference type="InterPro" id="IPR002772">
    <property type="entry name" value="Glyco_hydro_3_C"/>
</dbReference>
<keyword evidence="21" id="KW-1185">Reference proteome</keyword>
<evidence type="ECO:0000256" key="7">
    <source>
        <dbReference type="ARBA" id="ARBA00022729"/>
    </source>
</evidence>
<dbReference type="InterPro" id="IPR013783">
    <property type="entry name" value="Ig-like_fold"/>
</dbReference>
<dbReference type="SUPFAM" id="SSF52279">
    <property type="entry name" value="Beta-D-glucan exohydrolase, C-terminal domain"/>
    <property type="match status" value="1"/>
</dbReference>
<evidence type="ECO:0000256" key="16">
    <source>
        <dbReference type="ARBA" id="ARBA00041601"/>
    </source>
</evidence>
<comment type="function">
    <text evidence="13">Beta-glucosidases are one of a number of cellulolytic enzymes involved in the degradation of cellulosic biomass. Catalyzes the last step releasing glucose from the inhibitory cellobiose.</text>
</comment>
<keyword evidence="12" id="KW-0624">Polysaccharide degradation</keyword>
<comment type="similarity">
    <text evidence="4">Belongs to the glycosyl hydrolase 3 family.</text>
</comment>
<dbReference type="Gene3D" id="2.60.40.10">
    <property type="entry name" value="Immunoglobulins"/>
    <property type="match status" value="1"/>
</dbReference>
<keyword evidence="6" id="KW-0964">Secreted</keyword>
<evidence type="ECO:0000256" key="6">
    <source>
        <dbReference type="ARBA" id="ARBA00022525"/>
    </source>
</evidence>
<keyword evidence="7 18" id="KW-0732">Signal</keyword>
<keyword evidence="10" id="KW-0119">Carbohydrate metabolism</keyword>
<dbReference type="InterPro" id="IPR017853">
    <property type="entry name" value="GH"/>
</dbReference>
<dbReference type="PANTHER" id="PTHR42715">
    <property type="entry name" value="BETA-GLUCOSIDASE"/>
    <property type="match status" value="1"/>
</dbReference>
<dbReference type="Pfam" id="PF01915">
    <property type="entry name" value="Glyco_hydro_3_C"/>
    <property type="match status" value="1"/>
</dbReference>
<dbReference type="InterPro" id="IPR050288">
    <property type="entry name" value="Cellulose_deg_GH3"/>
</dbReference>
<accession>A0ABR2XD94</accession>
<dbReference type="EC" id="3.2.1.21" evidence="5"/>
<dbReference type="Pfam" id="PF00933">
    <property type="entry name" value="Glyco_hydro_3"/>
    <property type="match status" value="1"/>
</dbReference>
<evidence type="ECO:0000256" key="9">
    <source>
        <dbReference type="ARBA" id="ARBA00023180"/>
    </source>
</evidence>
<comment type="caution">
    <text evidence="20">The sequence shown here is derived from an EMBL/GenBank/DDBJ whole genome shotgun (WGS) entry which is preliminary data.</text>
</comment>
<evidence type="ECO:0000256" key="14">
    <source>
        <dbReference type="ARBA" id="ARBA00039579"/>
    </source>
</evidence>
<keyword evidence="9" id="KW-0325">Glycoprotein</keyword>
<dbReference type="GO" id="GO:0016787">
    <property type="term" value="F:hydrolase activity"/>
    <property type="evidence" value="ECO:0007669"/>
    <property type="project" value="UniProtKB-KW"/>
</dbReference>
<dbReference type="InterPro" id="IPR036962">
    <property type="entry name" value="Glyco_hydro_3_N_sf"/>
</dbReference>
<protein>
    <recommendedName>
        <fullName evidence="14">Probable beta-glucosidase G</fullName>
        <ecNumber evidence="5">3.2.1.21</ecNumber>
    </recommendedName>
    <alternativeName>
        <fullName evidence="15">Beta-D-glucoside glucohydrolase G</fullName>
    </alternativeName>
    <alternativeName>
        <fullName evidence="16">Cellobiase G</fullName>
    </alternativeName>
    <alternativeName>
        <fullName evidence="17">Gentiobiase G</fullName>
    </alternativeName>
</protein>
<evidence type="ECO:0000256" key="13">
    <source>
        <dbReference type="ARBA" id="ARBA00024983"/>
    </source>
</evidence>
<comment type="pathway">
    <text evidence="3">Glycan metabolism; cellulose degradation.</text>
</comment>
<evidence type="ECO:0000256" key="5">
    <source>
        <dbReference type="ARBA" id="ARBA00012744"/>
    </source>
</evidence>
<evidence type="ECO:0000256" key="2">
    <source>
        <dbReference type="ARBA" id="ARBA00004613"/>
    </source>
</evidence>
<evidence type="ECO:0000313" key="20">
    <source>
        <dbReference type="EMBL" id="KAK9771707.1"/>
    </source>
</evidence>
<evidence type="ECO:0000256" key="10">
    <source>
        <dbReference type="ARBA" id="ARBA00023277"/>
    </source>
</evidence>
<sequence>MLRKSILPAILAVFAPSTVAQLSLFRNAVAPYDTTRIIAQRTWEDASALAYAFVSQLNLTEKAALMTGNISGACDGNMNPIPRLNFSGLCLHDGPAAIRAADLASLFPAGVTTGATWDKDLMYARGLAMGEEFRGKGAHMALAPVAGLLGRHPLGGRKWEGFGADLYLAGAAMDATIRGFQDAGVQACAKHYIGNEPETQRFNVITDGINTEAISSYIDHRTLHKLHLWPSANSVNAGTSSIMCSYNRLNLTYTCERTNLSTRSSRMSWISKDMILTAYFCLKQDQDFPIVNPMNIYLTYGQAIDTIATPSARYVKDDHISLTREVAAAGTVLLMNQRSLLPIQNITNVAVFENAAPNTADGLYFAGYTGTSNDCPHGAKYRALPVGGGSGHRPKGRLTTIFPIPDICLVFLKTFATEGWDRLSFENDWNSTLVVRNIAKSIYCSNKAVVITQSAGVNTLPWADNVTIILAPHYSGDQAGNSVVEFFGAMLIHRFGYGLGYTTFNLSSSITIDKVGEDIAALPPAVSGTLPGGNPDLWNVVLNVTAKVINTGAAAGAAVPHLYVSFPLGDVGSAPVGTPLKVLCGFEKVKLKPSQSTNVTLPLMRRDVSFWSVSEQEWKISEGNIDISIGFSPWDIKATASTELLQ</sequence>
<dbReference type="Gene3D" id="3.20.20.300">
    <property type="entry name" value="Glycoside hydrolase, family 3, N-terminal domain"/>
    <property type="match status" value="1"/>
</dbReference>
<comment type="subcellular location">
    <subcellularLocation>
        <location evidence="2">Secreted</location>
    </subcellularLocation>
</comment>
<gene>
    <name evidence="20" type="ORF">SCAR479_11636</name>
</gene>
<dbReference type="SUPFAM" id="SSF51445">
    <property type="entry name" value="(Trans)glycosidases"/>
    <property type="match status" value="1"/>
</dbReference>
<dbReference type="EMBL" id="JARVKM010000071">
    <property type="protein sequence ID" value="KAK9771707.1"/>
    <property type="molecule type" value="Genomic_DNA"/>
</dbReference>
<name>A0ABR2XD94_9PEZI</name>
<feature type="domain" description="Fibronectin type III-like" evidence="19">
    <location>
        <begin position="558"/>
        <end position="633"/>
    </location>
</feature>
<dbReference type="InterPro" id="IPR026891">
    <property type="entry name" value="Fn3-like"/>
</dbReference>
<evidence type="ECO:0000313" key="21">
    <source>
        <dbReference type="Proteomes" id="UP001465668"/>
    </source>
</evidence>
<comment type="catalytic activity">
    <reaction evidence="1">
        <text>Hydrolysis of terminal, non-reducing beta-D-glucosyl residues with release of beta-D-glucose.</text>
        <dbReference type="EC" id="3.2.1.21"/>
    </reaction>
</comment>
<keyword evidence="11" id="KW-0326">Glycosidase</keyword>
<evidence type="ECO:0000256" key="11">
    <source>
        <dbReference type="ARBA" id="ARBA00023295"/>
    </source>
</evidence>
<evidence type="ECO:0000256" key="12">
    <source>
        <dbReference type="ARBA" id="ARBA00023326"/>
    </source>
</evidence>